<dbReference type="PANTHER" id="PTHR34382:SF7">
    <property type="entry name" value="PTS SYSTEM N,N'-DIACETYLCHITOBIOSE-SPECIFIC EIIA COMPONENT"/>
    <property type="match status" value="1"/>
</dbReference>
<dbReference type="SUPFAM" id="SSF46973">
    <property type="entry name" value="Enzyme IIa from lactose specific PTS, IIa-lac"/>
    <property type="match status" value="1"/>
</dbReference>
<evidence type="ECO:0000256" key="5">
    <source>
        <dbReference type="PIRSR" id="PIRSR000699-1"/>
    </source>
</evidence>
<reference evidence="8 13" key="3">
    <citation type="submission" date="2019-07" db="EMBL/GenBank/DDBJ databases">
        <title>Whole genome shotgun sequence of Staphylococcus gallinarum NBRC 109767.</title>
        <authorList>
            <person name="Hosoyama A."/>
            <person name="Uohara A."/>
            <person name="Ohji S."/>
            <person name="Ichikawa N."/>
        </authorList>
    </citation>
    <scope>NUCLEOTIDE SEQUENCE [LARGE SCALE GENOMIC DNA]</scope>
    <source>
        <strain evidence="8 13">NBRC 109767</strain>
    </source>
</reference>
<keyword evidence="13" id="KW-1185">Reference proteome</keyword>
<feature type="active site" description="Tele-phosphohistidine intermediate" evidence="5">
    <location>
        <position position="76"/>
    </location>
</feature>
<keyword evidence="6" id="KW-0460">Magnesium</keyword>
<dbReference type="EMBL" id="QXRZ01000004">
    <property type="protein sequence ID" value="RIL42661.1"/>
    <property type="molecule type" value="Genomic_DNA"/>
</dbReference>
<protein>
    <submittedName>
        <fullName evidence="8">Lichenan-specific phosphotransferase enzyme IIA component</fullName>
    </submittedName>
    <submittedName>
        <fullName evidence="9">PTS lactose/cellobiose transporter subunit IIA</fullName>
    </submittedName>
    <submittedName>
        <fullName evidence="10">Phosphotransferase system cellobiose-specific component IIA</fullName>
        <ecNumber evidence="10">2.7.1.-</ecNumber>
    </submittedName>
</protein>
<dbReference type="PIRSF" id="PIRSF000699">
    <property type="entry name" value="PTS_IILac_III"/>
    <property type="match status" value="1"/>
</dbReference>
<dbReference type="EMBL" id="BKAX01000001">
    <property type="protein sequence ID" value="GEQ04268.1"/>
    <property type="molecule type" value="Genomic_DNA"/>
</dbReference>
<organism evidence="10 11">
    <name type="scientific">Staphylococcus gallinarum</name>
    <dbReference type="NCBI Taxonomy" id="1293"/>
    <lineage>
        <taxon>Bacteria</taxon>
        <taxon>Bacillati</taxon>
        <taxon>Bacillota</taxon>
        <taxon>Bacilli</taxon>
        <taxon>Bacillales</taxon>
        <taxon>Staphylococcaceae</taxon>
        <taxon>Staphylococcus</taxon>
    </lineage>
</organism>
<dbReference type="Gene3D" id="1.20.58.80">
    <property type="entry name" value="Phosphotransferase system, lactose/cellobiose-type IIA subunit"/>
    <property type="match status" value="1"/>
</dbReference>
<evidence type="ECO:0000256" key="4">
    <source>
        <dbReference type="ARBA" id="ARBA00022683"/>
    </source>
</evidence>
<dbReference type="EMBL" id="UHDK01000001">
    <property type="protein sequence ID" value="SUM31674.1"/>
    <property type="molecule type" value="Genomic_DNA"/>
</dbReference>
<name>A0A0D0STC5_STAGA</name>
<evidence type="ECO:0000313" key="13">
    <source>
        <dbReference type="Proteomes" id="UP000321057"/>
    </source>
</evidence>
<dbReference type="AlphaFoldDB" id="A0A0D0STC5"/>
<dbReference type="GeneID" id="93846118"/>
<evidence type="ECO:0000256" key="6">
    <source>
        <dbReference type="PIRSR" id="PIRSR000699-2"/>
    </source>
</evidence>
<comment type="cofactor">
    <cofactor evidence="6">
        <name>Mg(2+)</name>
        <dbReference type="ChEBI" id="CHEBI:18420"/>
    </cofactor>
    <text evidence="6">Binds 1 Mg(2+) ion per trimer.</text>
</comment>
<keyword evidence="4" id="KW-0598">Phosphotransferase system</keyword>
<dbReference type="PROSITE" id="PS51095">
    <property type="entry name" value="PTS_EIIA_TYPE_3"/>
    <property type="match status" value="1"/>
</dbReference>
<feature type="modified residue" description="Phosphohistidine; by HPr" evidence="7">
    <location>
        <position position="76"/>
    </location>
</feature>
<evidence type="ECO:0000313" key="8">
    <source>
        <dbReference type="EMBL" id="GEQ04268.1"/>
    </source>
</evidence>
<dbReference type="Proteomes" id="UP000283576">
    <property type="component" value="Unassembled WGS sequence"/>
</dbReference>
<evidence type="ECO:0000313" key="10">
    <source>
        <dbReference type="EMBL" id="SUM31674.1"/>
    </source>
</evidence>
<dbReference type="PANTHER" id="PTHR34382">
    <property type="entry name" value="PTS SYSTEM N,N'-DIACETYLCHITOBIOSE-SPECIFIC EIIA COMPONENT"/>
    <property type="match status" value="1"/>
</dbReference>
<keyword evidence="3 10" id="KW-0808">Transferase</keyword>
<feature type="binding site" evidence="6">
    <location>
        <position position="79"/>
    </location>
    <ligand>
        <name>Mg(2+)</name>
        <dbReference type="ChEBI" id="CHEBI:18420"/>
        <note>ligand shared between all trimeric partners</note>
    </ligand>
</feature>
<reference evidence="9 12" key="1">
    <citation type="journal article" date="2016" name="Front. Microbiol.">
        <title>Comprehensive Phylogenetic Analysis of Bovine Non-aureus Staphylococci Species Based on Whole-Genome Sequencing.</title>
        <authorList>
            <person name="Naushad S."/>
            <person name="Barkema H.W."/>
            <person name="Luby C."/>
            <person name="Condas L.A."/>
            <person name="Nobrega D.B."/>
            <person name="Carson D.A."/>
            <person name="De Buck J."/>
        </authorList>
    </citation>
    <scope>NUCLEOTIDE SEQUENCE [LARGE SCALE GENOMIC DNA]</scope>
    <source>
        <strain evidence="9 12">SNUC 1388</strain>
    </source>
</reference>
<dbReference type="OrthoDB" id="350602at2"/>
<keyword evidence="1" id="KW-0813">Transport</keyword>
<dbReference type="Proteomes" id="UP000255277">
    <property type="component" value="Unassembled WGS sequence"/>
</dbReference>
<dbReference type="Proteomes" id="UP000321057">
    <property type="component" value="Unassembled WGS sequence"/>
</dbReference>
<dbReference type="Pfam" id="PF02255">
    <property type="entry name" value="PTS_IIA"/>
    <property type="match status" value="1"/>
</dbReference>
<dbReference type="RefSeq" id="WP_042738027.1">
    <property type="nucleotide sequence ID" value="NZ_BKAX01000001.1"/>
</dbReference>
<accession>A0A0D0STC5</accession>
<evidence type="ECO:0000256" key="1">
    <source>
        <dbReference type="ARBA" id="ARBA00022448"/>
    </source>
</evidence>
<dbReference type="STRING" id="1293.SH09_02420"/>
<dbReference type="CDD" id="cd00215">
    <property type="entry name" value="PTS_IIA_lac"/>
    <property type="match status" value="1"/>
</dbReference>
<dbReference type="InterPro" id="IPR003188">
    <property type="entry name" value="PTS_IIA_lac/cel"/>
</dbReference>
<sequence length="105" mass="11834">MENNTEMAFQIILLAGNGRSSAMEAIQFAKDNDFNAAQEKLAEAASEINKAHNFQTKLLQAEAQGKNYELNLILIHSQDHLMNAITIKDMANEFIDLYQYINEKG</sequence>
<keyword evidence="6" id="KW-0479">Metal-binding</keyword>
<gene>
    <name evidence="10" type="primary">lacF</name>
    <name evidence="8" type="synonym">licA</name>
    <name evidence="9" type="ORF">BUZ01_07310</name>
    <name evidence="10" type="ORF">NCTC12195_01109</name>
    <name evidence="8" type="ORF">SGA02_00960</name>
</gene>
<reference evidence="10 11" key="2">
    <citation type="submission" date="2018-06" db="EMBL/GenBank/DDBJ databases">
        <authorList>
            <consortium name="Pathogen Informatics"/>
            <person name="Doyle S."/>
        </authorList>
    </citation>
    <scope>NUCLEOTIDE SEQUENCE [LARGE SCALE GENOMIC DNA]</scope>
    <source>
        <strain evidence="10 11">NCTC12195</strain>
    </source>
</reference>
<proteinExistence type="predicted"/>
<dbReference type="GO" id="GO:0046872">
    <property type="term" value="F:metal ion binding"/>
    <property type="evidence" value="ECO:0007669"/>
    <property type="project" value="UniProtKB-KW"/>
</dbReference>
<keyword evidence="2" id="KW-0762">Sugar transport</keyword>
<dbReference type="InterPro" id="IPR036542">
    <property type="entry name" value="PTS_IIA_lac/cel_sf"/>
</dbReference>
<evidence type="ECO:0000313" key="9">
    <source>
        <dbReference type="EMBL" id="RIL42661.1"/>
    </source>
</evidence>
<dbReference type="EC" id="2.7.1.-" evidence="10"/>
<evidence type="ECO:0000256" key="2">
    <source>
        <dbReference type="ARBA" id="ARBA00022597"/>
    </source>
</evidence>
<evidence type="ECO:0000256" key="7">
    <source>
        <dbReference type="PROSITE-ProRule" id="PRU00418"/>
    </source>
</evidence>
<evidence type="ECO:0000256" key="3">
    <source>
        <dbReference type="ARBA" id="ARBA00022679"/>
    </source>
</evidence>
<dbReference type="GO" id="GO:0009401">
    <property type="term" value="P:phosphoenolpyruvate-dependent sugar phosphotransferase system"/>
    <property type="evidence" value="ECO:0007669"/>
    <property type="project" value="UniProtKB-KW"/>
</dbReference>
<evidence type="ECO:0000313" key="11">
    <source>
        <dbReference type="Proteomes" id="UP000255277"/>
    </source>
</evidence>
<evidence type="ECO:0000313" key="12">
    <source>
        <dbReference type="Proteomes" id="UP000283576"/>
    </source>
</evidence>
<dbReference type="GO" id="GO:0016740">
    <property type="term" value="F:transferase activity"/>
    <property type="evidence" value="ECO:0007669"/>
    <property type="project" value="UniProtKB-KW"/>
</dbReference>